<dbReference type="PROSITE" id="PS50003">
    <property type="entry name" value="PH_DOMAIN"/>
    <property type="match status" value="1"/>
</dbReference>
<dbReference type="PANTHER" id="PTHR16186:SF11">
    <property type="entry name" value="SIGNAL-TRANSDUCING ADAPTOR PROTEIN 2"/>
    <property type="match status" value="1"/>
</dbReference>
<feature type="region of interest" description="Disordered" evidence="4">
    <location>
        <begin position="344"/>
        <end position="367"/>
    </location>
</feature>
<dbReference type="PROSITE" id="PS50001">
    <property type="entry name" value="SH2"/>
    <property type="match status" value="1"/>
</dbReference>
<reference evidence="7" key="1">
    <citation type="submission" date="2023-07" db="EMBL/GenBank/DDBJ databases">
        <title>Chromosome-level Genome Assembly of Striped Snakehead (Channa striata).</title>
        <authorList>
            <person name="Liu H."/>
        </authorList>
    </citation>
    <scope>NUCLEOTIDE SEQUENCE</scope>
    <source>
        <strain evidence="7">Gz</strain>
        <tissue evidence="7">Muscle</tissue>
    </source>
</reference>
<dbReference type="Proteomes" id="UP001187415">
    <property type="component" value="Unassembled WGS sequence"/>
</dbReference>
<accession>A0AA88MDJ1</accession>
<evidence type="ECO:0000256" key="3">
    <source>
        <dbReference type="PROSITE-ProRule" id="PRU00191"/>
    </source>
</evidence>
<dbReference type="GO" id="GO:0035591">
    <property type="term" value="F:signaling adaptor activity"/>
    <property type="evidence" value="ECO:0007669"/>
    <property type="project" value="InterPro"/>
</dbReference>
<dbReference type="InterPro" id="IPR036860">
    <property type="entry name" value="SH2_dom_sf"/>
</dbReference>
<evidence type="ECO:0000313" key="7">
    <source>
        <dbReference type="EMBL" id="KAK2835755.1"/>
    </source>
</evidence>
<feature type="compositionally biased region" description="Polar residues" evidence="4">
    <location>
        <begin position="351"/>
        <end position="360"/>
    </location>
</feature>
<dbReference type="SUPFAM" id="SSF55550">
    <property type="entry name" value="SH2 domain"/>
    <property type="match status" value="1"/>
</dbReference>
<dbReference type="InterPro" id="IPR039111">
    <property type="entry name" value="STAP1/STAP2"/>
</dbReference>
<evidence type="ECO:0008006" key="9">
    <source>
        <dbReference type="Google" id="ProtNLM"/>
    </source>
</evidence>
<evidence type="ECO:0000313" key="8">
    <source>
        <dbReference type="Proteomes" id="UP001187415"/>
    </source>
</evidence>
<feature type="domain" description="PH" evidence="6">
    <location>
        <begin position="14"/>
        <end position="112"/>
    </location>
</feature>
<dbReference type="Gene3D" id="3.30.505.10">
    <property type="entry name" value="SH2 domain"/>
    <property type="match status" value="1"/>
</dbReference>
<dbReference type="SUPFAM" id="SSF50729">
    <property type="entry name" value="PH domain-like"/>
    <property type="match status" value="1"/>
</dbReference>
<keyword evidence="8" id="KW-1185">Reference proteome</keyword>
<dbReference type="InterPro" id="IPR000980">
    <property type="entry name" value="SH2"/>
</dbReference>
<sequence length="399" mass="45099">MARRAGRQRNQLPNCYYEGYLEKRSFKDKASQKLWTCLCGNTLFFFNEMRDADYVEKVDLSGFISITDDNSQDRNLDAARFHLQMKDGNIKFTAPNAEARELWKGYIYSVAELCIPSALNLLPGQIHMLKEAVEMEKDRLKNAPPPTNSSTYVSFEADMPSCYHNVPRLEAELLLEREARRGNLLLRPGRNVQSFAVSTRQDLNGSIFKHYLVTPRHDGGFNIDVDNPVVCATLHDVVNYLVEKTDGALIPLITEEQYEKRISFVQSDKENGETLSNVVLPSVPPKPVSPKIPTADQIPVKEDCLYLNETLMEGDKDTKDFPAVPLTQKKAPKKALIPQFGATRKVPPATSVPSTNSSISKDIRMRTHTDPLEQTILELKEKLEKKGKSQEKLPPKLSF</sequence>
<keyword evidence="2 3" id="KW-0727">SH2 domain</keyword>
<comment type="caution">
    <text evidence="7">The sequence shown here is derived from an EMBL/GenBank/DDBJ whole genome shotgun (WGS) entry which is preliminary data.</text>
</comment>
<evidence type="ECO:0000256" key="4">
    <source>
        <dbReference type="SAM" id="MobiDB-lite"/>
    </source>
</evidence>
<evidence type="ECO:0000256" key="2">
    <source>
        <dbReference type="ARBA" id="ARBA00022999"/>
    </source>
</evidence>
<feature type="domain" description="SH2" evidence="5">
    <location>
        <begin position="154"/>
        <end position="256"/>
    </location>
</feature>
<gene>
    <name evidence="7" type="ORF">Q5P01_016239</name>
</gene>
<name>A0AA88MDJ1_CHASR</name>
<dbReference type="AlphaFoldDB" id="A0AA88MDJ1"/>
<dbReference type="SMART" id="SM00233">
    <property type="entry name" value="PH"/>
    <property type="match status" value="1"/>
</dbReference>
<dbReference type="InterPro" id="IPR011993">
    <property type="entry name" value="PH-like_dom_sf"/>
</dbReference>
<dbReference type="EMBL" id="JAUPFM010000012">
    <property type="protein sequence ID" value="KAK2835755.1"/>
    <property type="molecule type" value="Genomic_DNA"/>
</dbReference>
<keyword evidence="1" id="KW-0597">Phosphoprotein</keyword>
<proteinExistence type="predicted"/>
<evidence type="ECO:0000256" key="1">
    <source>
        <dbReference type="ARBA" id="ARBA00022553"/>
    </source>
</evidence>
<dbReference type="PANTHER" id="PTHR16186">
    <property type="entry name" value="SIGNAL-TRANSDUCING ADAPTOR PROTEIN-RELATED"/>
    <property type="match status" value="1"/>
</dbReference>
<dbReference type="SMART" id="SM00252">
    <property type="entry name" value="SH2"/>
    <property type="match status" value="1"/>
</dbReference>
<dbReference type="Gene3D" id="2.30.29.30">
    <property type="entry name" value="Pleckstrin-homology domain (PH domain)/Phosphotyrosine-binding domain (PTB)"/>
    <property type="match status" value="1"/>
</dbReference>
<evidence type="ECO:0000259" key="5">
    <source>
        <dbReference type="PROSITE" id="PS50001"/>
    </source>
</evidence>
<dbReference type="Pfam" id="PF00169">
    <property type="entry name" value="PH"/>
    <property type="match status" value="1"/>
</dbReference>
<dbReference type="CDD" id="cd13268">
    <property type="entry name" value="PH_Brdg1"/>
    <property type="match status" value="1"/>
</dbReference>
<organism evidence="7 8">
    <name type="scientific">Channa striata</name>
    <name type="common">Snakehead murrel</name>
    <name type="synonym">Ophicephalus striatus</name>
    <dbReference type="NCBI Taxonomy" id="64152"/>
    <lineage>
        <taxon>Eukaryota</taxon>
        <taxon>Metazoa</taxon>
        <taxon>Chordata</taxon>
        <taxon>Craniata</taxon>
        <taxon>Vertebrata</taxon>
        <taxon>Euteleostomi</taxon>
        <taxon>Actinopterygii</taxon>
        <taxon>Neopterygii</taxon>
        <taxon>Teleostei</taxon>
        <taxon>Neoteleostei</taxon>
        <taxon>Acanthomorphata</taxon>
        <taxon>Anabantaria</taxon>
        <taxon>Anabantiformes</taxon>
        <taxon>Channoidei</taxon>
        <taxon>Channidae</taxon>
        <taxon>Channa</taxon>
    </lineage>
</organism>
<evidence type="ECO:0000259" key="6">
    <source>
        <dbReference type="PROSITE" id="PS50003"/>
    </source>
</evidence>
<dbReference type="InterPro" id="IPR001849">
    <property type="entry name" value="PH_domain"/>
</dbReference>
<protein>
    <recommendedName>
        <fullName evidence="9">Signal-transducing adaptor protein 2</fullName>
    </recommendedName>
</protein>